<gene>
    <name evidence="1" type="ORF">DXC78_09175</name>
</gene>
<evidence type="ECO:0008006" key="3">
    <source>
        <dbReference type="Google" id="ProtNLM"/>
    </source>
</evidence>
<dbReference type="RefSeq" id="WP_117446742.1">
    <property type="nucleotide sequence ID" value="NZ_JBFBOW010000001.1"/>
</dbReference>
<dbReference type="Proteomes" id="UP000260721">
    <property type="component" value="Unassembled WGS sequence"/>
</dbReference>
<dbReference type="AlphaFoldDB" id="A0A3E3E1J2"/>
<proteinExistence type="predicted"/>
<sequence length="266" mass="30961">MFAFKFNKTNSNPVLVKELFRLFKVSTRPAIPPAEEIVNEISLGNGTKLYEHTGIYSDRKIELNCNFVSENKNNWIDYLSEIQRALLGDTGTLELTDDESHYWNVKSVTIDSIDRIIGKCGEFDITFVCEPYRYLKAYTTPLQFDISTSGKTVEIYNDKEGTKPMFRFFKNTDEDVTISIVKEDKLFEISHAFQDWITSKDVTYIDLDVENMQLVKHFEDGTYDYFDDDVSGAYADVQIDQGVNQYRITTSNDTIKTYLYRRMREL</sequence>
<evidence type="ECO:0000313" key="1">
    <source>
        <dbReference type="EMBL" id="RGD74798.1"/>
    </source>
</evidence>
<organism evidence="1 2">
    <name type="scientific">Faecalicoccus pleomorphus</name>
    <dbReference type="NCBI Taxonomy" id="1323"/>
    <lineage>
        <taxon>Bacteria</taxon>
        <taxon>Bacillati</taxon>
        <taxon>Bacillota</taxon>
        <taxon>Erysipelotrichia</taxon>
        <taxon>Erysipelotrichales</taxon>
        <taxon>Erysipelotrichaceae</taxon>
        <taxon>Faecalicoccus</taxon>
    </lineage>
</organism>
<evidence type="ECO:0000313" key="2">
    <source>
        <dbReference type="Proteomes" id="UP000260721"/>
    </source>
</evidence>
<reference evidence="1 2" key="1">
    <citation type="submission" date="2018-08" db="EMBL/GenBank/DDBJ databases">
        <title>A genome reference for cultivated species of the human gut microbiota.</title>
        <authorList>
            <person name="Zou Y."/>
            <person name="Xue W."/>
            <person name="Luo G."/>
        </authorList>
    </citation>
    <scope>NUCLEOTIDE SEQUENCE [LARGE SCALE GENOMIC DNA]</scope>
    <source>
        <strain evidence="1 2">TF08-11</strain>
    </source>
</reference>
<accession>A0A3E3E1J2</accession>
<dbReference type="EMBL" id="QUSK01000021">
    <property type="protein sequence ID" value="RGD74798.1"/>
    <property type="molecule type" value="Genomic_DNA"/>
</dbReference>
<comment type="caution">
    <text evidence="1">The sequence shown here is derived from an EMBL/GenBank/DDBJ whole genome shotgun (WGS) entry which is preliminary data.</text>
</comment>
<protein>
    <recommendedName>
        <fullName evidence="3">Phage tail protein</fullName>
    </recommendedName>
</protein>
<name>A0A3E3E1J2_9FIRM</name>